<evidence type="ECO:0000313" key="2">
    <source>
        <dbReference type="Proteomes" id="UP000284202"/>
    </source>
</evidence>
<dbReference type="Proteomes" id="UP000284202">
    <property type="component" value="Unassembled WGS sequence"/>
</dbReference>
<keyword evidence="2" id="KW-1185">Reference proteome</keyword>
<proteinExistence type="predicted"/>
<sequence>MSIAVFLANTLLRKHTRVSFCAWRGSGSMNQYEHKIISLVLNEMAFEGAIKHFHEAPPDLPVELFEDLKAIGIPGRYDGNIEDYRYVDIEFDNDKSVFENCYGQLRTIRNNIVHANKAYRPDTPERLNDLLDWAQGFIHSVYQSNSALAKRAAEIKAALRIENF</sequence>
<organism evidence="1 2">
    <name type="scientific">Paracoccus onubensis</name>
    <dbReference type="NCBI Taxonomy" id="1675788"/>
    <lineage>
        <taxon>Bacteria</taxon>
        <taxon>Pseudomonadati</taxon>
        <taxon>Pseudomonadota</taxon>
        <taxon>Alphaproteobacteria</taxon>
        <taxon>Rhodobacterales</taxon>
        <taxon>Paracoccaceae</taxon>
        <taxon>Paracoccus</taxon>
    </lineage>
</organism>
<reference evidence="2" key="1">
    <citation type="submission" date="2018-09" db="EMBL/GenBank/DDBJ databases">
        <title>Acidovorax cavernicola nov. sp. isolated from Gruta de las Maravillas (Aracena, Spain).</title>
        <authorList>
            <person name="Jurado V."/>
            <person name="Gutierrez-Patricio S."/>
            <person name="Gonzalez-Pimentel J.L."/>
            <person name="Miller A.Z."/>
            <person name="Laiz L."/>
            <person name="Saiz-Jimenez C."/>
        </authorList>
    </citation>
    <scope>NUCLEOTIDE SEQUENCE [LARGE SCALE GENOMIC DNA]</scope>
    <source>
        <strain evidence="2">1011MAR3C25</strain>
    </source>
</reference>
<protein>
    <submittedName>
        <fullName evidence="1">Uncharacterized protein</fullName>
    </submittedName>
</protein>
<dbReference type="EMBL" id="QZCG01000021">
    <property type="protein sequence ID" value="RJE81998.1"/>
    <property type="molecule type" value="Genomic_DNA"/>
</dbReference>
<comment type="caution">
    <text evidence="1">The sequence shown here is derived from an EMBL/GenBank/DDBJ whole genome shotgun (WGS) entry which is preliminary data.</text>
</comment>
<dbReference type="AlphaFoldDB" id="A0A418SM16"/>
<gene>
    <name evidence="1" type="ORF">D3P04_21815</name>
</gene>
<name>A0A418SM16_9RHOB</name>
<accession>A0A418SM16</accession>
<evidence type="ECO:0000313" key="1">
    <source>
        <dbReference type="EMBL" id="RJE81998.1"/>
    </source>
</evidence>